<organism evidence="2 3">
    <name type="scientific">Thermoclostridium caenicola</name>
    <dbReference type="NCBI Taxonomy" id="659425"/>
    <lineage>
        <taxon>Bacteria</taxon>
        <taxon>Bacillati</taxon>
        <taxon>Bacillota</taxon>
        <taxon>Clostridia</taxon>
        <taxon>Eubacteriales</taxon>
        <taxon>Oscillospiraceae</taxon>
        <taxon>Thermoclostridium</taxon>
    </lineage>
</organism>
<dbReference type="AlphaFoldDB" id="A0A1M6ICE0"/>
<dbReference type="InterPro" id="IPR043740">
    <property type="entry name" value="DUF5685"/>
</dbReference>
<dbReference type="Proteomes" id="UP000324781">
    <property type="component" value="Unassembled WGS sequence"/>
</dbReference>
<dbReference type="RefSeq" id="WP_149679199.1">
    <property type="nucleotide sequence ID" value="NZ_DAONMB010000153.1"/>
</dbReference>
<evidence type="ECO:0000313" key="2">
    <source>
        <dbReference type="EMBL" id="SHJ32083.1"/>
    </source>
</evidence>
<keyword evidence="1" id="KW-0175">Coiled coil</keyword>
<protein>
    <submittedName>
        <fullName evidence="2">Uncharacterized protein</fullName>
    </submittedName>
</protein>
<proteinExistence type="predicted"/>
<dbReference type="EMBL" id="FQZP01000041">
    <property type="protein sequence ID" value="SHJ32083.1"/>
    <property type="molecule type" value="Genomic_DNA"/>
</dbReference>
<accession>A0A1M6ICE0</accession>
<sequence>MFGYVEPDKPELKIREFEVFRGYYCSVCRSIGRRYGQVPRLSLSYDLAFLAVLLDATSHEAIQGDIVRCFAHPIRKRLLIRPNRFIEYASDMNIILAYYNLKDKWSDEKNLLGGCGCLALQSAFKKAEKRYQEKTRRIEELLGELNRLEKARCASVDEAAEPFASIMREVFECPHVEDERRRKVLGWLGYNIGRWIYILDAWDDLADDVKSGSYNPILEQYRYDGGDLDAFKASIKDKLDFSLTYSLSECEKAYALLGAEKNTGILDNIIYSGLIVKTDKVLQGRCGNNEKKSI</sequence>
<evidence type="ECO:0000256" key="1">
    <source>
        <dbReference type="SAM" id="Coils"/>
    </source>
</evidence>
<dbReference type="OrthoDB" id="1722540at2"/>
<evidence type="ECO:0000313" key="3">
    <source>
        <dbReference type="Proteomes" id="UP000324781"/>
    </source>
</evidence>
<gene>
    <name evidence="2" type="ORF">SAMN05444373_104112</name>
</gene>
<keyword evidence="3" id="KW-1185">Reference proteome</keyword>
<name>A0A1M6ICE0_9FIRM</name>
<dbReference type="Pfam" id="PF18937">
    <property type="entry name" value="DUF5685"/>
    <property type="match status" value="1"/>
</dbReference>
<reference evidence="2 3" key="1">
    <citation type="submission" date="2016-11" db="EMBL/GenBank/DDBJ databases">
        <authorList>
            <person name="Varghese N."/>
            <person name="Submissions S."/>
        </authorList>
    </citation>
    <scope>NUCLEOTIDE SEQUENCE [LARGE SCALE GENOMIC DNA]</scope>
    <source>
        <strain evidence="2 3">DSM 19027</strain>
    </source>
</reference>
<feature type="coiled-coil region" evidence="1">
    <location>
        <begin position="124"/>
        <end position="151"/>
    </location>
</feature>